<keyword evidence="2" id="KW-1185">Reference proteome</keyword>
<evidence type="ECO:0000313" key="2">
    <source>
        <dbReference type="Proteomes" id="UP000270296"/>
    </source>
</evidence>
<reference evidence="1 2" key="2">
    <citation type="submission" date="2018-11" db="EMBL/GenBank/DDBJ databases">
        <authorList>
            <consortium name="Pathogen Informatics"/>
        </authorList>
    </citation>
    <scope>NUCLEOTIDE SEQUENCE [LARGE SCALE GENOMIC DNA]</scope>
</reference>
<reference evidence="3" key="1">
    <citation type="submission" date="2016-06" db="UniProtKB">
        <authorList>
            <consortium name="WormBaseParasite"/>
        </authorList>
    </citation>
    <scope>IDENTIFICATION</scope>
</reference>
<gene>
    <name evidence="1" type="ORF">SBAD_LOCUS11486</name>
</gene>
<evidence type="ECO:0000313" key="1">
    <source>
        <dbReference type="EMBL" id="VDP40455.1"/>
    </source>
</evidence>
<dbReference type="EMBL" id="UZAM01015755">
    <property type="protein sequence ID" value="VDP40455.1"/>
    <property type="molecule type" value="Genomic_DNA"/>
</dbReference>
<name>A0A183J6I9_9BILA</name>
<dbReference type="Gene3D" id="3.70.10.10">
    <property type="match status" value="1"/>
</dbReference>
<dbReference type="InterPro" id="IPR003021">
    <property type="entry name" value="Rad1_Rec1_Rad17"/>
</dbReference>
<evidence type="ECO:0000313" key="3">
    <source>
        <dbReference type="WBParaSite" id="SBAD_0001187301-mRNA-1"/>
    </source>
</evidence>
<accession>A0A183J6I9</accession>
<dbReference type="AlphaFoldDB" id="A0A183J6I9"/>
<dbReference type="OrthoDB" id="337581at2759"/>
<sequence>MDVGEYLEFDFAPSNVLNMIIMRPETLRDTFQELDLACEFVELYINPDFGFMISAACSGVSVQVGNYCFSRYQNCQIIICG</sequence>
<dbReference type="WBParaSite" id="SBAD_0001187301-mRNA-1">
    <property type="protein sequence ID" value="SBAD_0001187301-mRNA-1"/>
    <property type="gene ID" value="SBAD_0001187301"/>
</dbReference>
<proteinExistence type="predicted"/>
<protein>
    <submittedName>
        <fullName evidence="3">AraC family transcriptional regulator</fullName>
    </submittedName>
</protein>
<organism evidence="3">
    <name type="scientific">Soboliphyme baturini</name>
    <dbReference type="NCBI Taxonomy" id="241478"/>
    <lineage>
        <taxon>Eukaryota</taxon>
        <taxon>Metazoa</taxon>
        <taxon>Ecdysozoa</taxon>
        <taxon>Nematoda</taxon>
        <taxon>Enoplea</taxon>
        <taxon>Dorylaimia</taxon>
        <taxon>Dioctophymatida</taxon>
        <taxon>Dioctophymatoidea</taxon>
        <taxon>Soboliphymatidae</taxon>
        <taxon>Soboliphyme</taxon>
    </lineage>
</organism>
<dbReference type="Proteomes" id="UP000270296">
    <property type="component" value="Unassembled WGS sequence"/>
</dbReference>
<dbReference type="GO" id="GO:0000077">
    <property type="term" value="P:DNA damage checkpoint signaling"/>
    <property type="evidence" value="ECO:0007669"/>
    <property type="project" value="InterPro"/>
</dbReference>
<dbReference type="Pfam" id="PF02144">
    <property type="entry name" value="Rad1"/>
    <property type="match status" value="1"/>
</dbReference>